<dbReference type="SUPFAM" id="SSF102712">
    <property type="entry name" value="JAB1/MPN domain"/>
    <property type="match status" value="1"/>
</dbReference>
<dbReference type="InterPro" id="IPR020891">
    <property type="entry name" value="UPF0758_CS"/>
</dbReference>
<name>A0A143PP56_LUTPR</name>
<evidence type="ECO:0000256" key="1">
    <source>
        <dbReference type="ARBA" id="ARBA00022670"/>
    </source>
</evidence>
<dbReference type="OrthoDB" id="9804482at2"/>
<dbReference type="EMBL" id="CP015136">
    <property type="protein sequence ID" value="AMY10201.1"/>
    <property type="molecule type" value="Genomic_DNA"/>
</dbReference>
<keyword evidence="9" id="KW-1185">Reference proteome</keyword>
<feature type="domain" description="MPN" evidence="7">
    <location>
        <begin position="100"/>
        <end position="222"/>
    </location>
</feature>
<keyword evidence="2" id="KW-0479">Metal-binding</keyword>
<proteinExistence type="inferred from homology"/>
<evidence type="ECO:0000256" key="5">
    <source>
        <dbReference type="ARBA" id="ARBA00023049"/>
    </source>
</evidence>
<keyword evidence="3" id="KW-0378">Hydrolase</keyword>
<dbReference type="Pfam" id="PF20582">
    <property type="entry name" value="UPF0758_N"/>
    <property type="match status" value="1"/>
</dbReference>
<dbReference type="InterPro" id="IPR001405">
    <property type="entry name" value="UPF0758"/>
</dbReference>
<dbReference type="InterPro" id="IPR010994">
    <property type="entry name" value="RuvA_2-like"/>
</dbReference>
<dbReference type="Gene3D" id="3.40.140.10">
    <property type="entry name" value="Cytidine Deaminase, domain 2"/>
    <property type="match status" value="1"/>
</dbReference>
<dbReference type="PANTHER" id="PTHR30471:SF3">
    <property type="entry name" value="UPF0758 PROTEIN YEES-RELATED"/>
    <property type="match status" value="1"/>
</dbReference>
<dbReference type="NCBIfam" id="TIGR00608">
    <property type="entry name" value="radc"/>
    <property type="match status" value="1"/>
</dbReference>
<dbReference type="InterPro" id="IPR046778">
    <property type="entry name" value="UPF0758_N"/>
</dbReference>
<evidence type="ECO:0000259" key="7">
    <source>
        <dbReference type="PROSITE" id="PS50249"/>
    </source>
</evidence>
<dbReference type="InterPro" id="IPR037518">
    <property type="entry name" value="MPN"/>
</dbReference>
<evidence type="ECO:0000313" key="9">
    <source>
        <dbReference type="Proteomes" id="UP000076079"/>
    </source>
</evidence>
<evidence type="ECO:0000256" key="3">
    <source>
        <dbReference type="ARBA" id="ARBA00022801"/>
    </source>
</evidence>
<evidence type="ECO:0000256" key="4">
    <source>
        <dbReference type="ARBA" id="ARBA00022833"/>
    </source>
</evidence>
<evidence type="ECO:0000313" key="8">
    <source>
        <dbReference type="EMBL" id="AMY10201.1"/>
    </source>
</evidence>
<dbReference type="GO" id="GO:0006508">
    <property type="term" value="P:proteolysis"/>
    <property type="evidence" value="ECO:0007669"/>
    <property type="project" value="UniProtKB-KW"/>
</dbReference>
<organism evidence="8 9">
    <name type="scientific">Luteitalea pratensis</name>
    <dbReference type="NCBI Taxonomy" id="1855912"/>
    <lineage>
        <taxon>Bacteria</taxon>
        <taxon>Pseudomonadati</taxon>
        <taxon>Acidobacteriota</taxon>
        <taxon>Vicinamibacteria</taxon>
        <taxon>Vicinamibacterales</taxon>
        <taxon>Vicinamibacteraceae</taxon>
        <taxon>Luteitalea</taxon>
    </lineage>
</organism>
<keyword evidence="4" id="KW-0862">Zinc</keyword>
<evidence type="ECO:0000256" key="2">
    <source>
        <dbReference type="ARBA" id="ARBA00022723"/>
    </source>
</evidence>
<dbReference type="RefSeq" id="WP_110171863.1">
    <property type="nucleotide sequence ID" value="NZ_CP015136.1"/>
</dbReference>
<dbReference type="CDD" id="cd08071">
    <property type="entry name" value="MPN_DUF2466"/>
    <property type="match status" value="1"/>
</dbReference>
<dbReference type="PROSITE" id="PS50249">
    <property type="entry name" value="MPN"/>
    <property type="match status" value="1"/>
</dbReference>
<keyword evidence="1" id="KW-0645">Protease</keyword>
<dbReference type="NCBIfam" id="NF000642">
    <property type="entry name" value="PRK00024.1"/>
    <property type="match status" value="1"/>
</dbReference>
<sequence length="224" mass="23691">MIGLAPQDRPREKLAEQGKAALGDNELLAVLLGHGAAGITALDLANRLLADLGGLRGLARVSPVELSRRRGVGPATASRLVAAIELGRRSVVRAGPARLQIAAAVDAARYLLPRFGTAEVEQGGVLLLDARHRVLHARVLTRGTADATPMHPRDVFREAALAGAAALVLFHNHPSGDPLPSTEDLQLTKRMIEAGELMGITVVDHVILGDTSYCSLRDLGKLTR</sequence>
<protein>
    <submittedName>
        <fullName evidence="8">DNA repair protein RadC</fullName>
    </submittedName>
</protein>
<dbReference type="PATRIC" id="fig|1813736.3.peg.3640"/>
<comment type="similarity">
    <text evidence="6">Belongs to the UPF0758 family.</text>
</comment>
<dbReference type="SUPFAM" id="SSF47781">
    <property type="entry name" value="RuvA domain 2-like"/>
    <property type="match status" value="1"/>
</dbReference>
<reference evidence="9" key="2">
    <citation type="submission" date="2016-04" db="EMBL/GenBank/DDBJ databases">
        <title>First Complete Genome Sequence of a Subdivision 6 Acidobacterium.</title>
        <authorList>
            <person name="Huang S."/>
            <person name="Vieira S."/>
            <person name="Bunk B."/>
            <person name="Riedel T."/>
            <person name="Sproeer C."/>
            <person name="Overmann J."/>
        </authorList>
    </citation>
    <scope>NUCLEOTIDE SEQUENCE [LARGE SCALE GENOMIC DNA]</scope>
    <source>
        <strain evidence="9">DSM 100886 HEG_-6_39</strain>
    </source>
</reference>
<dbReference type="GO" id="GO:0008237">
    <property type="term" value="F:metallopeptidase activity"/>
    <property type="evidence" value="ECO:0007669"/>
    <property type="project" value="UniProtKB-KW"/>
</dbReference>
<dbReference type="GO" id="GO:0046872">
    <property type="term" value="F:metal ion binding"/>
    <property type="evidence" value="ECO:0007669"/>
    <property type="project" value="UniProtKB-KW"/>
</dbReference>
<dbReference type="Proteomes" id="UP000076079">
    <property type="component" value="Chromosome"/>
</dbReference>
<dbReference type="AlphaFoldDB" id="A0A143PP56"/>
<reference evidence="8 9" key="1">
    <citation type="journal article" date="2016" name="Genome Announc.">
        <title>First Complete Genome Sequence of a Subdivision 6 Acidobacterium Strain.</title>
        <authorList>
            <person name="Huang S."/>
            <person name="Vieira S."/>
            <person name="Bunk B."/>
            <person name="Riedel T."/>
            <person name="Sproer C."/>
            <person name="Overmann J."/>
        </authorList>
    </citation>
    <scope>NUCLEOTIDE SEQUENCE [LARGE SCALE GENOMIC DNA]</scope>
    <source>
        <strain evidence="9">DSM 100886 HEG_-6_39</strain>
    </source>
</reference>
<evidence type="ECO:0000256" key="6">
    <source>
        <dbReference type="RuleBase" id="RU003797"/>
    </source>
</evidence>
<accession>A0A143PP56</accession>
<dbReference type="KEGG" id="abac:LuPra_03430"/>
<dbReference type="PROSITE" id="PS01302">
    <property type="entry name" value="UPF0758"/>
    <property type="match status" value="1"/>
</dbReference>
<dbReference type="Pfam" id="PF04002">
    <property type="entry name" value="RadC"/>
    <property type="match status" value="1"/>
</dbReference>
<dbReference type="STRING" id="1855912.LuPra_03430"/>
<keyword evidence="5" id="KW-0482">Metalloprotease</keyword>
<dbReference type="InterPro" id="IPR025657">
    <property type="entry name" value="RadC_JAB"/>
</dbReference>
<dbReference type="PANTHER" id="PTHR30471">
    <property type="entry name" value="DNA REPAIR PROTEIN RADC"/>
    <property type="match status" value="1"/>
</dbReference>
<gene>
    <name evidence="8" type="ORF">LuPra_03430</name>
</gene>